<organism evidence="1 2">
    <name type="scientific">Xanthomonas citri pv. citri</name>
    <dbReference type="NCBI Taxonomy" id="611301"/>
    <lineage>
        <taxon>Bacteria</taxon>
        <taxon>Pseudomonadati</taxon>
        <taxon>Pseudomonadota</taxon>
        <taxon>Gammaproteobacteria</taxon>
        <taxon>Lysobacterales</taxon>
        <taxon>Lysobacteraceae</taxon>
        <taxon>Xanthomonas</taxon>
    </lineage>
</organism>
<dbReference type="EMBL" id="JAABFR010002440">
    <property type="protein sequence ID" value="MBD4339869.1"/>
    <property type="molecule type" value="Genomic_DNA"/>
</dbReference>
<dbReference type="NCBIfam" id="TIGR01603">
    <property type="entry name" value="maj_tail_phi13"/>
    <property type="match status" value="1"/>
</dbReference>
<evidence type="ECO:0000313" key="1">
    <source>
        <dbReference type="EMBL" id="MBD4339869.1"/>
    </source>
</evidence>
<evidence type="ECO:0000313" key="2">
    <source>
        <dbReference type="Proteomes" id="UP000653002"/>
    </source>
</evidence>
<feature type="non-terminal residue" evidence="1">
    <location>
        <position position="78"/>
    </location>
</feature>
<protein>
    <submittedName>
        <fullName evidence="1">Uncharacterized protein</fullName>
    </submittedName>
</protein>
<comment type="caution">
    <text evidence="1">The sequence shown here is derived from an EMBL/GenBank/DDBJ whole genome shotgun (WGS) entry which is preliminary data.</text>
</comment>
<feature type="non-terminal residue" evidence="1">
    <location>
        <position position="1"/>
    </location>
</feature>
<proteinExistence type="predicted"/>
<reference evidence="1" key="1">
    <citation type="submission" date="2020-01" db="EMBL/GenBank/DDBJ databases">
        <authorList>
            <person name="Richard D."/>
        </authorList>
    </citation>
    <scope>NUCLEOTIDE SEQUENCE</scope>
    <source>
        <strain evidence="1">JP541</strain>
    </source>
</reference>
<sequence length="78" mass="8646">NVATRNEKRVDSYTVSVNVDKLPYAVRKALLGRTQDSKGVQIIKGGQKAPEVAIGFAMTLDDGSKELWWMYKGTFAEP</sequence>
<accession>A0A8I0HCF9</accession>
<name>A0A8I0HCF9_XANCI</name>
<dbReference type="AlphaFoldDB" id="A0A8I0HCF9"/>
<dbReference type="InterPro" id="IPR006490">
    <property type="entry name" value="Maj_tail_phi13"/>
</dbReference>
<dbReference type="Proteomes" id="UP000653002">
    <property type="component" value="Unassembled WGS sequence"/>
</dbReference>
<gene>
    <name evidence="1" type="ORF">GUH15_28235</name>
</gene>